<dbReference type="Proteomes" id="UP001165121">
    <property type="component" value="Unassembled WGS sequence"/>
</dbReference>
<organism evidence="3 4">
    <name type="scientific">Phytophthora fragariaefolia</name>
    <dbReference type="NCBI Taxonomy" id="1490495"/>
    <lineage>
        <taxon>Eukaryota</taxon>
        <taxon>Sar</taxon>
        <taxon>Stramenopiles</taxon>
        <taxon>Oomycota</taxon>
        <taxon>Peronosporomycetes</taxon>
        <taxon>Peronosporales</taxon>
        <taxon>Peronosporaceae</taxon>
        <taxon>Phytophthora</taxon>
    </lineage>
</organism>
<dbReference type="InterPro" id="IPR043502">
    <property type="entry name" value="DNA/RNA_pol_sf"/>
</dbReference>
<accession>A0A9W6U9J5</accession>
<feature type="domain" description="Reverse transcriptase/retrotransposon-derived protein RNase H-like" evidence="2">
    <location>
        <begin position="58"/>
        <end position="155"/>
    </location>
</feature>
<dbReference type="EMBL" id="BSXT01000505">
    <property type="protein sequence ID" value="GMF28886.1"/>
    <property type="molecule type" value="Genomic_DNA"/>
</dbReference>
<dbReference type="GO" id="GO:0003964">
    <property type="term" value="F:RNA-directed DNA polymerase activity"/>
    <property type="evidence" value="ECO:0007669"/>
    <property type="project" value="UniProtKB-KW"/>
</dbReference>
<dbReference type="CDD" id="cd09274">
    <property type="entry name" value="RNase_HI_RT_Ty3"/>
    <property type="match status" value="1"/>
</dbReference>
<protein>
    <submittedName>
        <fullName evidence="3">Unnamed protein product</fullName>
    </submittedName>
</protein>
<dbReference type="GO" id="GO:0004519">
    <property type="term" value="F:endonuclease activity"/>
    <property type="evidence" value="ECO:0007669"/>
    <property type="project" value="UniProtKB-KW"/>
</dbReference>
<dbReference type="PANTHER" id="PTHR37984">
    <property type="entry name" value="PROTEIN CBG26694"/>
    <property type="match status" value="1"/>
</dbReference>
<name>A0A9W6U9J5_9STRA</name>
<sequence>MDPAKAAAIRDWSLPKTKRELQSFIGTCVYVSRFRPGFADYVAELVKNKRPKDSISFSEHQKSAFQALKHQLTSTSTLAHADFSKDIHVSVDASDFAIGGYLFQLDDCGREQIIAYGGRKLNRAELIYPTREKELLAALHAMRVWKVYLIDKPFYLNTDHRTIEGLLQQQTCSQTLARWLNELALFQPRFRWVPGSTNVIADSVLRRPDWSDAISLSELLQ</sequence>
<gene>
    <name evidence="3" type="ORF">Pfra01_000606800</name>
</gene>
<evidence type="ECO:0000313" key="3">
    <source>
        <dbReference type="EMBL" id="GMF28886.1"/>
    </source>
</evidence>
<dbReference type="AlphaFoldDB" id="A0A9W6U9J5"/>
<evidence type="ECO:0000256" key="1">
    <source>
        <dbReference type="ARBA" id="ARBA00023268"/>
    </source>
</evidence>
<keyword evidence="1" id="KW-0511">Multifunctional enzyme</keyword>
<dbReference type="OrthoDB" id="123497at2759"/>
<comment type="caution">
    <text evidence="3">The sequence shown here is derived from an EMBL/GenBank/DDBJ whole genome shotgun (WGS) entry which is preliminary data.</text>
</comment>
<reference evidence="3" key="1">
    <citation type="submission" date="2023-04" db="EMBL/GenBank/DDBJ databases">
        <title>Phytophthora fragariaefolia NBRC 109709.</title>
        <authorList>
            <person name="Ichikawa N."/>
            <person name="Sato H."/>
            <person name="Tonouchi N."/>
        </authorList>
    </citation>
    <scope>NUCLEOTIDE SEQUENCE</scope>
    <source>
        <strain evidence="3">NBRC 109709</strain>
    </source>
</reference>
<evidence type="ECO:0000313" key="4">
    <source>
        <dbReference type="Proteomes" id="UP001165121"/>
    </source>
</evidence>
<dbReference type="PANTHER" id="PTHR37984:SF5">
    <property type="entry name" value="PROTEIN NYNRIN-LIKE"/>
    <property type="match status" value="1"/>
</dbReference>
<dbReference type="InterPro" id="IPR050951">
    <property type="entry name" value="Retrovirus_Pol_polyprotein"/>
</dbReference>
<dbReference type="Pfam" id="PF17919">
    <property type="entry name" value="RT_RNaseH_2"/>
    <property type="match status" value="1"/>
</dbReference>
<dbReference type="FunFam" id="3.30.70.270:FF:000020">
    <property type="entry name" value="Transposon Tf2-6 polyprotein-like Protein"/>
    <property type="match status" value="1"/>
</dbReference>
<dbReference type="SUPFAM" id="SSF56672">
    <property type="entry name" value="DNA/RNA polymerases"/>
    <property type="match status" value="1"/>
</dbReference>
<dbReference type="GO" id="GO:0016787">
    <property type="term" value="F:hydrolase activity"/>
    <property type="evidence" value="ECO:0007669"/>
    <property type="project" value="UniProtKB-KW"/>
</dbReference>
<evidence type="ECO:0000259" key="2">
    <source>
        <dbReference type="Pfam" id="PF17919"/>
    </source>
</evidence>
<dbReference type="Gene3D" id="3.30.70.270">
    <property type="match status" value="1"/>
</dbReference>
<keyword evidence="4" id="KW-1185">Reference proteome</keyword>
<proteinExistence type="predicted"/>
<dbReference type="InterPro" id="IPR041577">
    <property type="entry name" value="RT_RNaseH_2"/>
</dbReference>
<dbReference type="InterPro" id="IPR043128">
    <property type="entry name" value="Rev_trsase/Diguanyl_cyclase"/>
</dbReference>